<dbReference type="InterPro" id="IPR050515">
    <property type="entry name" value="Beta-lactam/transpept"/>
</dbReference>
<comment type="catalytic activity">
    <reaction evidence="14">
        <text>Preferential cleavage: (Ac)2-L-Lys-D-Ala-|-D-Ala. Also transpeptidation of peptidyl-alanyl moieties that are N-acyl substituents of D-alanine.</text>
        <dbReference type="EC" id="3.4.16.4"/>
    </reaction>
</comment>
<keyword evidence="7 14" id="KW-0812">Transmembrane</keyword>
<evidence type="ECO:0000256" key="2">
    <source>
        <dbReference type="ARBA" id="ARBA00004236"/>
    </source>
</evidence>
<keyword evidence="10 14" id="KW-0573">Peptidoglycan synthesis</keyword>
<evidence type="ECO:0000313" key="18">
    <source>
        <dbReference type="Proteomes" id="UP000026682"/>
    </source>
</evidence>
<feature type="domain" description="Penicillin-binding protein dimerisation" evidence="16">
    <location>
        <begin position="62"/>
        <end position="237"/>
    </location>
</feature>
<evidence type="ECO:0000313" key="17">
    <source>
        <dbReference type="EMBL" id="KAK96140.1"/>
    </source>
</evidence>
<dbReference type="Pfam" id="PF03717">
    <property type="entry name" value="PBP_dimer"/>
    <property type="match status" value="1"/>
</dbReference>
<protein>
    <recommendedName>
        <fullName evidence="14">Peptidoglycan D,D-transpeptidase MrdA</fullName>
        <ecNumber evidence="14">3.4.16.4</ecNumber>
    </recommendedName>
    <alternativeName>
        <fullName evidence="14">Penicillin-binding protein 2</fullName>
        <shortName evidence="14">PBP-2</shortName>
    </alternativeName>
</protein>
<evidence type="ECO:0000256" key="14">
    <source>
        <dbReference type="HAMAP-Rule" id="MF_02081"/>
    </source>
</evidence>
<dbReference type="EC" id="3.4.16.4" evidence="14"/>
<evidence type="ECO:0000256" key="10">
    <source>
        <dbReference type="ARBA" id="ARBA00022984"/>
    </source>
</evidence>
<evidence type="ECO:0000256" key="1">
    <source>
        <dbReference type="ARBA" id="ARBA00004167"/>
    </source>
</evidence>
<dbReference type="GO" id="GO:0006508">
    <property type="term" value="P:proteolysis"/>
    <property type="evidence" value="ECO:0007669"/>
    <property type="project" value="UniProtKB-KW"/>
</dbReference>
<keyword evidence="4 14" id="KW-0997">Cell inner membrane</keyword>
<dbReference type="UniPathway" id="UPA00219"/>
<dbReference type="GO" id="GO:0009002">
    <property type="term" value="F:serine-type D-Ala-D-Ala carboxypeptidase activity"/>
    <property type="evidence" value="ECO:0007669"/>
    <property type="project" value="UniProtKB-UniRule"/>
</dbReference>
<comment type="function">
    <text evidence="14">Catalyzes cross-linking of the peptidoglycan cell wall.</text>
</comment>
<dbReference type="GO" id="GO:0008360">
    <property type="term" value="P:regulation of cell shape"/>
    <property type="evidence" value="ECO:0007669"/>
    <property type="project" value="UniProtKB-KW"/>
</dbReference>
<keyword evidence="8 14" id="KW-0378">Hydrolase</keyword>
<dbReference type="Proteomes" id="UP000026682">
    <property type="component" value="Unassembled WGS sequence"/>
</dbReference>
<dbReference type="InterPro" id="IPR001460">
    <property type="entry name" value="PCN-bd_Tpept"/>
</dbReference>
<dbReference type="AlphaFoldDB" id="A0A158M6K5"/>
<proteinExistence type="inferred from homology"/>
<feature type="active site" description="Acyl-ester intermediate" evidence="14">
    <location>
        <position position="328"/>
    </location>
</feature>
<dbReference type="GO" id="GO:0071555">
    <property type="term" value="P:cell wall organization"/>
    <property type="evidence" value="ECO:0007669"/>
    <property type="project" value="UniProtKB-KW"/>
</dbReference>
<evidence type="ECO:0000256" key="5">
    <source>
        <dbReference type="ARBA" id="ARBA00022645"/>
    </source>
</evidence>
<dbReference type="NCBIfam" id="TIGR03423">
    <property type="entry name" value="pbp2_mrdA"/>
    <property type="match status" value="1"/>
</dbReference>
<keyword evidence="9 14" id="KW-0133">Cell shape</keyword>
<keyword evidence="13 14" id="KW-0961">Cell wall biogenesis/degradation</keyword>
<evidence type="ECO:0000259" key="15">
    <source>
        <dbReference type="Pfam" id="PF00905"/>
    </source>
</evidence>
<gene>
    <name evidence="14 17" type="primary">mrdA</name>
    <name evidence="17" type="ORF">L497_3461</name>
</gene>
<dbReference type="STRING" id="35814.BBB42_01930"/>
<dbReference type="SUPFAM" id="SSF56601">
    <property type="entry name" value="beta-lactamase/transpeptidase-like"/>
    <property type="match status" value="1"/>
</dbReference>
<comment type="pathway">
    <text evidence="14">Cell wall biogenesis; peptidoglycan biosynthesis.</text>
</comment>
<dbReference type="PANTHER" id="PTHR30627">
    <property type="entry name" value="PEPTIDOGLYCAN D,D-TRANSPEPTIDASE"/>
    <property type="match status" value="1"/>
</dbReference>
<evidence type="ECO:0000256" key="8">
    <source>
        <dbReference type="ARBA" id="ARBA00022801"/>
    </source>
</evidence>
<evidence type="ECO:0000259" key="16">
    <source>
        <dbReference type="Pfam" id="PF03717"/>
    </source>
</evidence>
<dbReference type="InterPro" id="IPR012338">
    <property type="entry name" value="Beta-lactam/transpept-like"/>
</dbReference>
<dbReference type="PANTHER" id="PTHR30627:SF2">
    <property type="entry name" value="PEPTIDOGLYCAN D,D-TRANSPEPTIDASE MRDA"/>
    <property type="match status" value="1"/>
</dbReference>
<dbReference type="SUPFAM" id="SSF56519">
    <property type="entry name" value="Penicillin binding protein dimerisation domain"/>
    <property type="match status" value="1"/>
</dbReference>
<feature type="domain" description="Penicillin-binding protein transpeptidase" evidence="15">
    <location>
        <begin position="269"/>
        <end position="607"/>
    </location>
</feature>
<evidence type="ECO:0000256" key="11">
    <source>
        <dbReference type="ARBA" id="ARBA00022989"/>
    </source>
</evidence>
<name>A0A158M6K5_9BORD</name>
<dbReference type="InterPro" id="IPR005311">
    <property type="entry name" value="PBP_dimer"/>
</dbReference>
<dbReference type="PROSITE" id="PS51257">
    <property type="entry name" value="PROKAR_LIPOPROTEIN"/>
    <property type="match status" value="1"/>
</dbReference>
<evidence type="ECO:0000256" key="9">
    <source>
        <dbReference type="ARBA" id="ARBA00022960"/>
    </source>
</evidence>
<dbReference type="GeneID" id="93121415"/>
<evidence type="ECO:0000256" key="12">
    <source>
        <dbReference type="ARBA" id="ARBA00023136"/>
    </source>
</evidence>
<evidence type="ECO:0000256" key="13">
    <source>
        <dbReference type="ARBA" id="ARBA00023316"/>
    </source>
</evidence>
<dbReference type="Gene3D" id="3.90.1310.10">
    <property type="entry name" value="Penicillin-binding protein 2a (Domain 2)"/>
    <property type="match status" value="1"/>
</dbReference>
<dbReference type="RefSeq" id="WP_005018100.1">
    <property type="nucleotide sequence ID" value="NZ_JFZZ01000044.1"/>
</dbReference>
<dbReference type="PATRIC" id="fig|1331206.3.peg.1098"/>
<dbReference type="HAMAP" id="MF_02081">
    <property type="entry name" value="MrdA_transpept"/>
    <property type="match status" value="1"/>
</dbReference>
<evidence type="ECO:0000256" key="7">
    <source>
        <dbReference type="ARBA" id="ARBA00022692"/>
    </source>
</evidence>
<dbReference type="GO" id="GO:0005886">
    <property type="term" value="C:plasma membrane"/>
    <property type="evidence" value="ECO:0007669"/>
    <property type="project" value="UniProtKB-SubCell"/>
</dbReference>
<sequence>MFEFKKTSQQQKQRFRLRAWVGGLFALACFGALAGRFWLLQVDRYEGLSERADRNRIAVQPIAPRRGEVLDRNGVVLARNYRTYTLEVVPARAGSIDDLFARLTPVVYVSLTDQRRFKRRVAESSRYANLVLRNNLNETEAAWFSAHAFEFPGVELRARWVREYPQGEVAAHVVGYIGRIAENDLDALEKSGQTGNYRGTDVIGKKGIEKTWEQALHGRTGLEEVEVTAGGRPVRTLRRIDPIPGSDIMLSIDLELQRIAEKAFEGRRGALVALDPDTGEVLAFVSQPSFDPNLFVDGIDVENWRRLNESPDHPLINRPLSGTYPIGSTYKPFVGLAALELGKRRATDRMPDPGYFEFGGQKFRNAAGAVFGMTDMHKALVVSSDTYFYSLGPEIGVNALHDFSKQFGFGQITGIDLEGERTGVLPSTDWKRRAYKDRERQRWYAGETISVAVGQGYNAFTLLQLAQATSTLANNGLYRRPHLVHAVRDARSGELAATPSTPDYRIPLKQTNLDVIKGAMTDVIRSGTARRAFAGAPYQAAGKTGTAQVFSLRGGQYRAAALDERLRDHALFMGFAPADHPRIAVALIVENAGWGASAAAPVAREVFDYWLGPKRQDKIERAPAPASEPESAK</sequence>
<evidence type="ECO:0000256" key="4">
    <source>
        <dbReference type="ARBA" id="ARBA00022519"/>
    </source>
</evidence>
<dbReference type="Pfam" id="PF00905">
    <property type="entry name" value="Transpeptidase"/>
    <property type="match status" value="1"/>
</dbReference>
<dbReference type="GO" id="GO:0071972">
    <property type="term" value="F:peptidoglycan L,D-transpeptidase activity"/>
    <property type="evidence" value="ECO:0007669"/>
    <property type="project" value="TreeGrafter"/>
</dbReference>
<reference evidence="17 18" key="1">
    <citation type="submission" date="2014-03" db="EMBL/GenBank/DDBJ databases">
        <title>Genome sequence of Bordetella holmseii.</title>
        <authorList>
            <person name="Harvill E."/>
            <person name="Goodfield L.L."/>
            <person name="Ivanov Y."/>
            <person name="Meyer J.A."/>
            <person name="Newth C."/>
            <person name="Cassiday P."/>
            <person name="Tondella M.L."/>
            <person name="Liao P."/>
            <person name="Zimmerman J."/>
            <person name="Meert K."/>
            <person name="Wessel D."/>
            <person name="Berger J."/>
            <person name="Dean J.M."/>
            <person name="Holubkov R."/>
            <person name="Burr J."/>
            <person name="Liu T."/>
            <person name="Brinkac L.M."/>
            <person name="Sanka R."/>
            <person name="Kim M."/>
            <person name="Losada L."/>
        </authorList>
    </citation>
    <scope>NUCLEOTIDE SEQUENCE [LARGE SCALE GENOMIC DNA]</scope>
    <source>
        <strain evidence="17 18">CDC-H585-BH</strain>
    </source>
</reference>
<comment type="caution">
    <text evidence="17">The sequence shown here is derived from an EMBL/GenBank/DDBJ whole genome shotgun (WGS) entry which is preliminary data.</text>
</comment>
<comment type="caution">
    <text evidence="14">Lacks conserved residue(s) required for the propagation of feature annotation.</text>
</comment>
<organism evidence="17 18">
    <name type="scientific">Bordetella holmesii CDC-H585-BH</name>
    <dbReference type="NCBI Taxonomy" id="1331206"/>
    <lineage>
        <taxon>Bacteria</taxon>
        <taxon>Pseudomonadati</taxon>
        <taxon>Pseudomonadota</taxon>
        <taxon>Betaproteobacteria</taxon>
        <taxon>Burkholderiales</taxon>
        <taxon>Alcaligenaceae</taxon>
        <taxon>Bordetella</taxon>
    </lineage>
</organism>
<keyword evidence="3 14" id="KW-1003">Cell membrane</keyword>
<dbReference type="GO" id="GO:0008658">
    <property type="term" value="F:penicillin binding"/>
    <property type="evidence" value="ECO:0007669"/>
    <property type="project" value="InterPro"/>
</dbReference>
<evidence type="ECO:0000256" key="3">
    <source>
        <dbReference type="ARBA" id="ARBA00022475"/>
    </source>
</evidence>
<dbReference type="Gene3D" id="3.30.1390.30">
    <property type="entry name" value="Penicillin-binding protein 2a, domain 3"/>
    <property type="match status" value="1"/>
</dbReference>
<keyword evidence="5 14" id="KW-0121">Carboxypeptidase</keyword>
<keyword evidence="11 14" id="KW-1133">Transmembrane helix</keyword>
<dbReference type="Gene3D" id="3.40.710.10">
    <property type="entry name" value="DD-peptidase/beta-lactamase superfamily"/>
    <property type="match status" value="1"/>
</dbReference>
<dbReference type="InterPro" id="IPR017790">
    <property type="entry name" value="Penicillin-binding_protein_2"/>
</dbReference>
<dbReference type="GO" id="GO:0009252">
    <property type="term" value="P:peptidoglycan biosynthetic process"/>
    <property type="evidence" value="ECO:0007669"/>
    <property type="project" value="UniProtKB-UniRule"/>
</dbReference>
<keyword evidence="6 14" id="KW-0645">Protease</keyword>
<keyword evidence="12 14" id="KW-0472">Membrane</keyword>
<comment type="subcellular location">
    <subcellularLocation>
        <location evidence="2">Cell membrane</location>
    </subcellularLocation>
    <subcellularLocation>
        <location evidence="1">Membrane</location>
        <topology evidence="1">Single-pass membrane protein</topology>
    </subcellularLocation>
</comment>
<comment type="similarity">
    <text evidence="14">Belongs to the transpeptidase family. MrdA subfamily.</text>
</comment>
<dbReference type="EMBL" id="JFZZ01000044">
    <property type="protein sequence ID" value="KAK96140.1"/>
    <property type="molecule type" value="Genomic_DNA"/>
</dbReference>
<evidence type="ECO:0000256" key="6">
    <source>
        <dbReference type="ARBA" id="ARBA00022670"/>
    </source>
</evidence>
<accession>A0A158M6K5</accession>
<dbReference type="InterPro" id="IPR036138">
    <property type="entry name" value="PBP_dimer_sf"/>
</dbReference>